<reference evidence="5 6" key="1">
    <citation type="submission" date="2019-06" db="EMBL/GenBank/DDBJ databases">
        <title>Whole genome sequence for Rhodospirillaceae sp. R148.</title>
        <authorList>
            <person name="Wang G."/>
        </authorList>
    </citation>
    <scope>NUCLEOTIDE SEQUENCE [LARGE SCALE GENOMIC DNA]</scope>
    <source>
        <strain evidence="5 6">R148</strain>
    </source>
</reference>
<comment type="caution">
    <text evidence="5">The sequence shown here is derived from an EMBL/GenBank/DDBJ whole genome shotgun (WGS) entry which is preliminary data.</text>
</comment>
<dbReference type="Pfam" id="PF13489">
    <property type="entry name" value="Methyltransf_23"/>
    <property type="match status" value="1"/>
</dbReference>
<dbReference type="OrthoDB" id="9765084at2"/>
<evidence type="ECO:0000256" key="2">
    <source>
        <dbReference type="ARBA" id="ARBA00022603"/>
    </source>
</evidence>
<keyword evidence="2 5" id="KW-0489">Methyltransferase</keyword>
<evidence type="ECO:0000256" key="3">
    <source>
        <dbReference type="ARBA" id="ARBA00022679"/>
    </source>
</evidence>
<dbReference type="CDD" id="cd02440">
    <property type="entry name" value="AdoMet_MTases"/>
    <property type="match status" value="1"/>
</dbReference>
<evidence type="ECO:0000313" key="5">
    <source>
        <dbReference type="EMBL" id="TQV81655.1"/>
    </source>
</evidence>
<evidence type="ECO:0000256" key="4">
    <source>
        <dbReference type="ARBA" id="ARBA00025707"/>
    </source>
</evidence>
<dbReference type="GO" id="GO:0008168">
    <property type="term" value="F:methyltransferase activity"/>
    <property type="evidence" value="ECO:0007669"/>
    <property type="project" value="UniProtKB-KW"/>
</dbReference>
<dbReference type="Gene3D" id="3.40.50.150">
    <property type="entry name" value="Vaccinia Virus protein VP39"/>
    <property type="match status" value="1"/>
</dbReference>
<dbReference type="Proteomes" id="UP000315252">
    <property type="component" value="Unassembled WGS sequence"/>
</dbReference>
<keyword evidence="6" id="KW-1185">Reference proteome</keyword>
<proteinExistence type="predicted"/>
<dbReference type="InterPro" id="IPR029063">
    <property type="entry name" value="SAM-dependent_MTases_sf"/>
</dbReference>
<gene>
    <name evidence="5" type="ORF">FKG95_05240</name>
</gene>
<dbReference type="RefSeq" id="WP_142895286.1">
    <property type="nucleotide sequence ID" value="NZ_ML660053.1"/>
</dbReference>
<dbReference type="AlphaFoldDB" id="A0A545TWR3"/>
<dbReference type="PANTHER" id="PTHR44307:SF2">
    <property type="entry name" value="PHOSPHOETHANOLAMINE METHYLTRANSFERASE ISOFORM X1"/>
    <property type="match status" value="1"/>
</dbReference>
<dbReference type="GO" id="GO:0032259">
    <property type="term" value="P:methylation"/>
    <property type="evidence" value="ECO:0007669"/>
    <property type="project" value="UniProtKB-KW"/>
</dbReference>
<accession>A0A545TWR3</accession>
<name>A0A545TWR3_9PROT</name>
<evidence type="ECO:0000313" key="6">
    <source>
        <dbReference type="Proteomes" id="UP000315252"/>
    </source>
</evidence>
<protein>
    <submittedName>
        <fullName evidence="5">Methyltransferase domain-containing protein</fullName>
    </submittedName>
</protein>
<dbReference type="PANTHER" id="PTHR44307">
    <property type="entry name" value="PHOSPHOETHANOLAMINE METHYLTRANSFERASE"/>
    <property type="match status" value="1"/>
</dbReference>
<sequence>MSARLDSGILMVASASQSPKAKITLFARIKAWWEGYELAVVQKAKAPTVAKEHDVRADEHVWESSRVQLVQDVWGEGFSSPGDADYIIEMLKPFALTPAMSVLELGSGLGGASRVMAEHFGVWVTAFEADRVFAEAGMELSTMAGLAKKAPIATFDPENFEYKEMSCDCIYSKESFFTVKKKTELLGVIGDALKDRGQFLFTDFVKAEQVKDPKALKAWAEAEPVTPHLWSVKDYDTALSRQKIEIRITEDITDNFRVLVMKGWADYLASASQEGVSEQMAATVVTEAELWARRVKAFESGDLRVCRIYGLKKQGNLLSDW</sequence>
<keyword evidence="3 5" id="KW-0808">Transferase</keyword>
<comment type="pathway">
    <text evidence="1">Lipid metabolism.</text>
</comment>
<dbReference type="SUPFAM" id="SSF53335">
    <property type="entry name" value="S-adenosyl-L-methionine-dependent methyltransferases"/>
    <property type="match status" value="1"/>
</dbReference>
<dbReference type="EMBL" id="VHSH01000002">
    <property type="protein sequence ID" value="TQV81655.1"/>
    <property type="molecule type" value="Genomic_DNA"/>
</dbReference>
<comment type="pathway">
    <text evidence="4">Phospholipid metabolism.</text>
</comment>
<organism evidence="5 6">
    <name type="scientific">Denitrobaculum tricleocarpae</name>
    <dbReference type="NCBI Taxonomy" id="2591009"/>
    <lineage>
        <taxon>Bacteria</taxon>
        <taxon>Pseudomonadati</taxon>
        <taxon>Pseudomonadota</taxon>
        <taxon>Alphaproteobacteria</taxon>
        <taxon>Rhodospirillales</taxon>
        <taxon>Rhodospirillaceae</taxon>
        <taxon>Denitrobaculum</taxon>
    </lineage>
</organism>
<evidence type="ECO:0000256" key="1">
    <source>
        <dbReference type="ARBA" id="ARBA00005189"/>
    </source>
</evidence>